<feature type="compositionally biased region" description="Polar residues" evidence="1">
    <location>
        <begin position="28"/>
        <end position="44"/>
    </location>
</feature>
<feature type="compositionally biased region" description="Low complexity" evidence="1">
    <location>
        <begin position="45"/>
        <end position="67"/>
    </location>
</feature>
<feature type="compositionally biased region" description="Polar residues" evidence="1">
    <location>
        <begin position="87"/>
        <end position="110"/>
    </location>
</feature>
<dbReference type="EMBL" id="BMAW01040021">
    <property type="protein sequence ID" value="GFU58048.1"/>
    <property type="molecule type" value="Genomic_DNA"/>
</dbReference>
<dbReference type="Proteomes" id="UP000887013">
    <property type="component" value="Unassembled WGS sequence"/>
</dbReference>
<evidence type="ECO:0000313" key="3">
    <source>
        <dbReference type="Proteomes" id="UP000887013"/>
    </source>
</evidence>
<name>A0A8X6R3K6_NEPPI</name>
<evidence type="ECO:0000313" key="2">
    <source>
        <dbReference type="EMBL" id="GFU58048.1"/>
    </source>
</evidence>
<dbReference type="PANTHER" id="PTHR13400:SF4">
    <property type="entry name" value="COILED-COIL DOMAIN-CONTAINING PROTEIN 28A-LIKE PROTEIN"/>
    <property type="match status" value="1"/>
</dbReference>
<evidence type="ECO:0000256" key="1">
    <source>
        <dbReference type="SAM" id="MobiDB-lite"/>
    </source>
</evidence>
<dbReference type="PANTHER" id="PTHR13400">
    <property type="entry name" value="CHEMOKINE C-C MOTIF RECEPTOR 1"/>
    <property type="match status" value="1"/>
</dbReference>
<feature type="region of interest" description="Disordered" evidence="1">
    <location>
        <begin position="25"/>
        <end position="110"/>
    </location>
</feature>
<gene>
    <name evidence="2" type="primary">CCDC28B</name>
    <name evidence="2" type="ORF">NPIL_295452</name>
</gene>
<feature type="compositionally biased region" description="Basic and acidic residues" evidence="1">
    <location>
        <begin position="70"/>
        <end position="84"/>
    </location>
</feature>
<accession>A0A8X6R3K6</accession>
<organism evidence="2 3">
    <name type="scientific">Nephila pilipes</name>
    <name type="common">Giant wood spider</name>
    <name type="synonym">Nephila maculata</name>
    <dbReference type="NCBI Taxonomy" id="299642"/>
    <lineage>
        <taxon>Eukaryota</taxon>
        <taxon>Metazoa</taxon>
        <taxon>Ecdysozoa</taxon>
        <taxon>Arthropoda</taxon>
        <taxon>Chelicerata</taxon>
        <taxon>Arachnida</taxon>
        <taxon>Araneae</taxon>
        <taxon>Araneomorphae</taxon>
        <taxon>Entelegynae</taxon>
        <taxon>Araneoidea</taxon>
        <taxon>Nephilidae</taxon>
        <taxon>Nephila</taxon>
    </lineage>
</organism>
<keyword evidence="3" id="KW-1185">Reference proteome</keyword>
<dbReference type="Pfam" id="PF13270">
    <property type="entry name" value="CCDC28"/>
    <property type="match status" value="1"/>
</dbReference>
<comment type="caution">
    <text evidence="2">The sequence shown here is derived from an EMBL/GenBank/DDBJ whole genome shotgun (WGS) entry which is preliminary data.</text>
</comment>
<dbReference type="OrthoDB" id="9977011at2759"/>
<reference evidence="2" key="1">
    <citation type="submission" date="2020-08" db="EMBL/GenBank/DDBJ databases">
        <title>Multicomponent nature underlies the extraordinary mechanical properties of spider dragline silk.</title>
        <authorList>
            <person name="Kono N."/>
            <person name="Nakamura H."/>
            <person name="Mori M."/>
            <person name="Yoshida Y."/>
            <person name="Ohtoshi R."/>
            <person name="Malay A.D."/>
            <person name="Moran D.A.P."/>
            <person name="Tomita M."/>
            <person name="Numata K."/>
            <person name="Arakawa K."/>
        </authorList>
    </citation>
    <scope>NUCLEOTIDE SEQUENCE</scope>
</reference>
<dbReference type="InterPro" id="IPR025271">
    <property type="entry name" value="CCDC28"/>
</dbReference>
<dbReference type="AlphaFoldDB" id="A0A8X6R3K6"/>
<sequence>MTAEPESSRALPDLILDIDSAEDEHVLFSNTESPTWSAKPNSKNTQDTQSSASQSTNKPLSNNNNNNKHQLSDESKYVKSESKATPRRSQFGASRQKTTEGQSTSRPCDQHTFLTDITEVRQMEQGLLKLLDDFHSGKLQAFGKDCTFEKMEQVREQQEKLARLHFELNTQQEIYGPQSEDGRRVGRENLGKLIENLQQLSRKSVLELKRIFSNGSKSMATFVMGGEFKETV</sequence>
<protein>
    <submittedName>
        <fullName evidence="2">Coiled-coil domain-containing protein 28B</fullName>
    </submittedName>
</protein>
<proteinExistence type="predicted"/>